<dbReference type="GO" id="GO:0051479">
    <property type="term" value="P:mannosylglycerate biosynthetic process"/>
    <property type="evidence" value="ECO:0007669"/>
    <property type="project" value="InterPro"/>
</dbReference>
<proteinExistence type="predicted"/>
<evidence type="ECO:0000313" key="5">
    <source>
        <dbReference type="Proteomes" id="UP000244523"/>
    </source>
</evidence>
<protein>
    <submittedName>
        <fullName evidence="4">Mannosyl-3-phosphoglycerate phosphatase</fullName>
    </submittedName>
</protein>
<dbReference type="PANTHER" id="PTHR10000:SF8">
    <property type="entry name" value="HAD SUPERFAMILY HYDROLASE-LIKE, TYPE 3"/>
    <property type="match status" value="1"/>
</dbReference>
<gene>
    <name evidence="4" type="ORF">C8N45_11338</name>
</gene>
<dbReference type="InterPro" id="IPR036412">
    <property type="entry name" value="HAD-like_sf"/>
</dbReference>
<dbReference type="OrthoDB" id="193379at2"/>
<evidence type="ECO:0000256" key="1">
    <source>
        <dbReference type="ARBA" id="ARBA00022723"/>
    </source>
</evidence>
<dbReference type="GO" id="GO:0005829">
    <property type="term" value="C:cytosol"/>
    <property type="evidence" value="ECO:0007669"/>
    <property type="project" value="TreeGrafter"/>
</dbReference>
<comment type="caution">
    <text evidence="4">The sequence shown here is derived from an EMBL/GenBank/DDBJ whole genome shotgun (WGS) entry which is preliminary data.</text>
</comment>
<keyword evidence="1" id="KW-0479">Metal-binding</keyword>
<sequence>MTAPPPLLVFTDLDGTLIDHDSYRYDAALPALAALRRIRAGIIMASSKTAPEIVTLRDEMGLCDWPAIVENGAGILPPGDADAGGGDAYVRLRAALDDVPPPLRAQYCGFGDMNVAQIAQMTGLPEKSAALAAQRAFSEPGLWTGDSLERGAFERELAQRGIHAREGGRFLTLSFGRTKADQMSDIITRYQPGATVALGDAPNDVEMLQAADYGFIVANPHRDPLPPLDGETAGRIMRTELPGPQGWNRAICDLIKRLKLE</sequence>
<dbReference type="Pfam" id="PF08282">
    <property type="entry name" value="Hydrolase_3"/>
    <property type="match status" value="1"/>
</dbReference>
<keyword evidence="5" id="KW-1185">Reference proteome</keyword>
<dbReference type="NCBIfam" id="TIGR01486">
    <property type="entry name" value="HAD-SF-IIB-MPGP"/>
    <property type="match status" value="1"/>
</dbReference>
<accession>A0A2T6K9M8</accession>
<dbReference type="InterPro" id="IPR006381">
    <property type="entry name" value="HAD-SF-IIB-MPGP"/>
</dbReference>
<reference evidence="4 5" key="1">
    <citation type="submission" date="2018-04" db="EMBL/GenBank/DDBJ databases">
        <title>Genomic Encyclopedia of Archaeal and Bacterial Type Strains, Phase II (KMG-II): from individual species to whole genera.</title>
        <authorList>
            <person name="Goeker M."/>
        </authorList>
    </citation>
    <scope>NUCLEOTIDE SEQUENCE [LARGE SCALE GENOMIC DNA]</scope>
    <source>
        <strain evidence="4 5">DSM 29955</strain>
    </source>
</reference>
<organism evidence="4 5">
    <name type="scientific">Yoonia sediminilitoris</name>
    <dbReference type="NCBI Taxonomy" id="1286148"/>
    <lineage>
        <taxon>Bacteria</taxon>
        <taxon>Pseudomonadati</taxon>
        <taxon>Pseudomonadota</taxon>
        <taxon>Alphaproteobacteria</taxon>
        <taxon>Rhodobacterales</taxon>
        <taxon>Paracoccaceae</taxon>
        <taxon>Yoonia</taxon>
    </lineage>
</organism>
<dbReference type="Gene3D" id="3.40.50.1000">
    <property type="entry name" value="HAD superfamily/HAD-like"/>
    <property type="match status" value="1"/>
</dbReference>
<dbReference type="SFLD" id="SFLDS00003">
    <property type="entry name" value="Haloacid_Dehalogenase"/>
    <property type="match status" value="1"/>
</dbReference>
<name>A0A2T6K9M8_9RHOB</name>
<dbReference type="SUPFAM" id="SSF56784">
    <property type="entry name" value="HAD-like"/>
    <property type="match status" value="1"/>
</dbReference>
<dbReference type="GO" id="GO:0050531">
    <property type="term" value="F:mannosyl-3-phosphoglycerate phosphatase activity"/>
    <property type="evidence" value="ECO:0007669"/>
    <property type="project" value="InterPro"/>
</dbReference>
<evidence type="ECO:0000256" key="3">
    <source>
        <dbReference type="ARBA" id="ARBA00022842"/>
    </source>
</evidence>
<dbReference type="RefSeq" id="WP_108387716.1">
    <property type="nucleotide sequence ID" value="NZ_QBUD01000013.1"/>
</dbReference>
<dbReference type="AlphaFoldDB" id="A0A2T6K9M8"/>
<evidence type="ECO:0000256" key="2">
    <source>
        <dbReference type="ARBA" id="ARBA00022801"/>
    </source>
</evidence>
<dbReference type="InterPro" id="IPR023214">
    <property type="entry name" value="HAD_sf"/>
</dbReference>
<dbReference type="PANTHER" id="PTHR10000">
    <property type="entry name" value="PHOSPHOSERINE PHOSPHATASE"/>
    <property type="match status" value="1"/>
</dbReference>
<dbReference type="EMBL" id="QBUD01000013">
    <property type="protein sequence ID" value="PUB11521.1"/>
    <property type="molecule type" value="Genomic_DNA"/>
</dbReference>
<dbReference type="Gene3D" id="3.30.980.20">
    <property type="entry name" value="Putative mannosyl-3-phosphoglycerate phosphatase, domain 2"/>
    <property type="match status" value="1"/>
</dbReference>
<keyword evidence="3" id="KW-0460">Magnesium</keyword>
<evidence type="ECO:0000313" key="4">
    <source>
        <dbReference type="EMBL" id="PUB11521.1"/>
    </source>
</evidence>
<dbReference type="SFLD" id="SFLDG01142">
    <property type="entry name" value="C2.B.2:_Mannosyl-3-phosphoglyc"/>
    <property type="match status" value="1"/>
</dbReference>
<dbReference type="NCBIfam" id="NF001216">
    <property type="entry name" value="PRK00192.1-2"/>
    <property type="match status" value="1"/>
</dbReference>
<keyword evidence="2" id="KW-0378">Hydrolase</keyword>
<dbReference type="GO" id="GO:0000287">
    <property type="term" value="F:magnesium ion binding"/>
    <property type="evidence" value="ECO:0007669"/>
    <property type="project" value="TreeGrafter"/>
</dbReference>
<dbReference type="SFLD" id="SFLDG01140">
    <property type="entry name" value="C2.B:_Phosphomannomutase_and_P"/>
    <property type="match status" value="1"/>
</dbReference>
<dbReference type="Proteomes" id="UP000244523">
    <property type="component" value="Unassembled WGS sequence"/>
</dbReference>